<organism evidence="1">
    <name type="scientific">Picea glauca</name>
    <name type="common">White spruce</name>
    <name type="synonym">Pinus glauca</name>
    <dbReference type="NCBI Taxonomy" id="3330"/>
    <lineage>
        <taxon>Eukaryota</taxon>
        <taxon>Viridiplantae</taxon>
        <taxon>Streptophyta</taxon>
        <taxon>Embryophyta</taxon>
        <taxon>Tracheophyta</taxon>
        <taxon>Spermatophyta</taxon>
        <taxon>Pinopsida</taxon>
        <taxon>Pinidae</taxon>
        <taxon>Conifers I</taxon>
        <taxon>Pinales</taxon>
        <taxon>Pinaceae</taxon>
        <taxon>Picea</taxon>
    </lineage>
</organism>
<keyword evidence="1" id="KW-0496">Mitochondrion</keyword>
<dbReference type="AlphaFoldDB" id="A0A101LY30"/>
<geneLocation type="mitochondrion" evidence="1"/>
<comment type="caution">
    <text evidence="1">The sequence shown here is derived from an EMBL/GenBank/DDBJ whole genome shotgun (WGS) entry which is preliminary data.</text>
</comment>
<dbReference type="EMBL" id="LKAM01000007">
    <property type="protein sequence ID" value="KUM47417.1"/>
    <property type="molecule type" value="Genomic_DNA"/>
</dbReference>
<proteinExistence type="predicted"/>
<accession>A0A101LY30</accession>
<sequence>MPPLYSYSPEGPRPASPYNTYLIHLLELLSCWAGTRSRYLLGIITAASLGRICLPELTSYLFYQTFHLLL</sequence>
<evidence type="ECO:0000313" key="1">
    <source>
        <dbReference type="EMBL" id="KUM47417.1"/>
    </source>
</evidence>
<protein>
    <submittedName>
        <fullName evidence="1">Uncharacterized protein</fullName>
    </submittedName>
</protein>
<reference evidence="1" key="1">
    <citation type="journal article" date="2015" name="Genome Biol. Evol.">
        <title>Organellar Genomes of White Spruce (Picea glauca): Assembly and Annotation.</title>
        <authorList>
            <person name="Jackman S.D."/>
            <person name="Warren R.L."/>
            <person name="Gibb E.A."/>
            <person name="Vandervalk B.P."/>
            <person name="Mohamadi H."/>
            <person name="Chu J."/>
            <person name="Raymond A."/>
            <person name="Pleasance S."/>
            <person name="Coope R."/>
            <person name="Wildung M.R."/>
            <person name="Ritland C.E."/>
            <person name="Bousquet J."/>
            <person name="Jones S.J."/>
            <person name="Bohlmann J."/>
            <person name="Birol I."/>
        </authorList>
    </citation>
    <scope>NUCLEOTIDE SEQUENCE [LARGE SCALE GENOMIC DNA]</scope>
    <source>
        <tissue evidence="1">Flushing bud</tissue>
    </source>
</reference>
<name>A0A101LY30_PICGL</name>
<gene>
    <name evidence="1" type="ORF">ABT39_MTgene5602</name>
</gene>